<organism evidence="1">
    <name type="scientific">marine sediment metagenome</name>
    <dbReference type="NCBI Taxonomy" id="412755"/>
    <lineage>
        <taxon>unclassified sequences</taxon>
        <taxon>metagenomes</taxon>
        <taxon>ecological metagenomes</taxon>
    </lineage>
</organism>
<name>X1E7K9_9ZZZZ</name>
<protein>
    <submittedName>
        <fullName evidence="1">Uncharacterized protein</fullName>
    </submittedName>
</protein>
<accession>X1E7K9</accession>
<reference evidence="1" key="1">
    <citation type="journal article" date="2014" name="Front. Microbiol.">
        <title>High frequency of phylogenetically diverse reductive dehalogenase-homologous genes in deep subseafloor sedimentary metagenomes.</title>
        <authorList>
            <person name="Kawai M."/>
            <person name="Futagami T."/>
            <person name="Toyoda A."/>
            <person name="Takaki Y."/>
            <person name="Nishi S."/>
            <person name="Hori S."/>
            <person name="Arai W."/>
            <person name="Tsubouchi T."/>
            <person name="Morono Y."/>
            <person name="Uchiyama I."/>
            <person name="Ito T."/>
            <person name="Fujiyama A."/>
            <person name="Inagaki F."/>
            <person name="Takami H."/>
        </authorList>
    </citation>
    <scope>NUCLEOTIDE SEQUENCE</scope>
    <source>
        <strain evidence="1">Expedition CK06-06</strain>
    </source>
</reference>
<gene>
    <name evidence="1" type="ORF">S01H4_42264</name>
</gene>
<dbReference type="AlphaFoldDB" id="X1E7K9"/>
<proteinExistence type="predicted"/>
<comment type="caution">
    <text evidence="1">The sequence shown here is derived from an EMBL/GenBank/DDBJ whole genome shotgun (WGS) entry which is preliminary data.</text>
</comment>
<dbReference type="EMBL" id="BART01023196">
    <property type="protein sequence ID" value="GAH04638.1"/>
    <property type="molecule type" value="Genomic_DNA"/>
</dbReference>
<feature type="non-terminal residue" evidence="1">
    <location>
        <position position="1"/>
    </location>
</feature>
<sequence>TNDEMLERVREDRPNQVIHEVLGFKKNKFGFYTVEVDMEVMFLKTKVLHAKHKIPYPISLYGALSELKQQKYKFDLM</sequence>
<evidence type="ECO:0000313" key="1">
    <source>
        <dbReference type="EMBL" id="GAH04638.1"/>
    </source>
</evidence>